<evidence type="ECO:0000313" key="1">
    <source>
        <dbReference type="EMBL" id="RTE08120.1"/>
    </source>
</evidence>
<evidence type="ECO:0008006" key="3">
    <source>
        <dbReference type="Google" id="ProtNLM"/>
    </source>
</evidence>
<dbReference type="InterPro" id="IPR004981">
    <property type="entry name" value="Trp_2_3_dOase"/>
</dbReference>
<keyword evidence="2" id="KW-1185">Reference proteome</keyword>
<dbReference type="AlphaFoldDB" id="A0A430JAS9"/>
<proteinExistence type="predicted"/>
<dbReference type="GO" id="GO:0046872">
    <property type="term" value="F:metal ion binding"/>
    <property type="evidence" value="ECO:0007669"/>
    <property type="project" value="InterPro"/>
</dbReference>
<dbReference type="GO" id="GO:0019442">
    <property type="term" value="P:L-tryptophan catabolic process to acetyl-CoA"/>
    <property type="evidence" value="ECO:0007669"/>
    <property type="project" value="TreeGrafter"/>
</dbReference>
<dbReference type="Pfam" id="PF03301">
    <property type="entry name" value="Trp_dioxygenase"/>
    <property type="match status" value="1"/>
</dbReference>
<dbReference type="PANTHER" id="PTHR10138:SF0">
    <property type="entry name" value="TRYPTOPHAN 2,3-DIOXYGENASE"/>
    <property type="match status" value="1"/>
</dbReference>
<dbReference type="GO" id="GO:0019441">
    <property type="term" value="P:L-tryptophan catabolic process to kynurenine"/>
    <property type="evidence" value="ECO:0007669"/>
    <property type="project" value="InterPro"/>
</dbReference>
<dbReference type="SUPFAM" id="SSF140959">
    <property type="entry name" value="Indolic compounds 2,3-dioxygenase-like"/>
    <property type="match status" value="1"/>
</dbReference>
<dbReference type="Proteomes" id="UP000276128">
    <property type="component" value="Unassembled WGS sequence"/>
</dbReference>
<dbReference type="OrthoDB" id="9776847at2"/>
<dbReference type="Gene3D" id="1.20.58.480">
    <property type="match status" value="1"/>
</dbReference>
<reference evidence="1 2" key="1">
    <citation type="submission" date="2018-12" db="EMBL/GenBank/DDBJ databases">
        <title>Bacillus ochoae sp. nov., Paenibacillus whitsoniae sp. nov., Paenibacillus spiritus sp. nov. Isolated from the Mars Exploration Rover during spacecraft assembly.</title>
        <authorList>
            <person name="Seuylemezian A."/>
            <person name="Vaishampayan P."/>
        </authorList>
    </citation>
    <scope>NUCLEOTIDE SEQUENCE [LARGE SCALE GENOMIC DNA]</scope>
    <source>
        <strain evidence="1 2">MER 54</strain>
    </source>
</reference>
<accession>A0A430JAS9</accession>
<dbReference type="InterPro" id="IPR037217">
    <property type="entry name" value="Trp/Indoleamine_2_3_dOase-like"/>
</dbReference>
<dbReference type="GO" id="GO:0020037">
    <property type="term" value="F:heme binding"/>
    <property type="evidence" value="ECO:0007669"/>
    <property type="project" value="InterPro"/>
</dbReference>
<dbReference type="EMBL" id="RXHU01000056">
    <property type="protein sequence ID" value="RTE08120.1"/>
    <property type="molecule type" value="Genomic_DNA"/>
</dbReference>
<gene>
    <name evidence="1" type="ORF">EJQ19_18675</name>
</gene>
<organism evidence="1 2">
    <name type="scientific">Paenibacillus whitsoniae</name>
    <dbReference type="NCBI Taxonomy" id="2496558"/>
    <lineage>
        <taxon>Bacteria</taxon>
        <taxon>Bacillati</taxon>
        <taxon>Bacillota</taxon>
        <taxon>Bacilli</taxon>
        <taxon>Bacillales</taxon>
        <taxon>Paenibacillaceae</taxon>
        <taxon>Paenibacillus</taxon>
    </lineage>
</organism>
<evidence type="ECO:0000313" key="2">
    <source>
        <dbReference type="Proteomes" id="UP000276128"/>
    </source>
</evidence>
<protein>
    <recommendedName>
        <fullName evidence="3">Tryptophan 2,3-dioxygenase</fullName>
    </recommendedName>
</protein>
<dbReference type="PANTHER" id="PTHR10138">
    <property type="entry name" value="TRYPTOPHAN 2,3-DIOXYGENASE"/>
    <property type="match status" value="1"/>
</dbReference>
<comment type="caution">
    <text evidence="1">The sequence shown here is derived from an EMBL/GenBank/DDBJ whole genome shotgun (WGS) entry which is preliminary data.</text>
</comment>
<dbReference type="GO" id="GO:0004833">
    <property type="term" value="F:L-tryptophan 2,3-dioxygenase activity"/>
    <property type="evidence" value="ECO:0007669"/>
    <property type="project" value="InterPro"/>
</dbReference>
<name>A0A430JAS9_9BACL</name>
<sequence length="462" mass="52386">MMGAHRMDWTLYGEGLQTNAFSTIQNWRFRLENEDLAFSDWEQLGFPAEAVIRLFFNSGKHFGDPALLAELVRIHQGLSAFHAEEESGAYRLTQALMRSFLDKHNQSYDHLTYTAMPIFELFQDHRSFDILLRTQADIVIALICDLIRFELRTLLGEEARMQQHLPAPRKLRQRIYVAIRAIVSCSAFDEHLMLPAHIDHLIGLWQEETRQEDRAISSYLAEETLALTDGIFAQLDPKLGLLMDLSLIPVYVAHDEYLFLRVLQAFEMLFLIVAEGLNECIGLIAAESYSVAAERFHLLNNVLRLSPAIFRILSTMTSATFNGFREYMRGASALQSENYKKIELYAAHPDPGRFRSPSFDSVPRVTREYLQPAFANLQDVVMPLLPGSCPAQDILQPMIAGMQALDSTFVTWKVTHYQIVKAMIGDAPGTSGQTSGTPYLKLMLEMPLFPYLKASLARPAAM</sequence>